<gene>
    <name evidence="8" type="ORF">LCGC14_2045070</name>
</gene>
<dbReference type="Gene3D" id="3.60.15.10">
    <property type="entry name" value="Ribonuclease Z/Hydroxyacylglutathione hydrolase-like"/>
    <property type="match status" value="1"/>
</dbReference>
<reference evidence="8" key="1">
    <citation type="journal article" date="2015" name="Nature">
        <title>Complex archaea that bridge the gap between prokaryotes and eukaryotes.</title>
        <authorList>
            <person name="Spang A."/>
            <person name="Saw J.H."/>
            <person name="Jorgensen S.L."/>
            <person name="Zaremba-Niedzwiedzka K."/>
            <person name="Martijn J."/>
            <person name="Lind A.E."/>
            <person name="van Eijk R."/>
            <person name="Schleper C."/>
            <person name="Guy L."/>
            <person name="Ettema T.J."/>
        </authorList>
    </citation>
    <scope>NUCLEOTIDE SEQUENCE</scope>
</reference>
<evidence type="ECO:0000256" key="4">
    <source>
        <dbReference type="ARBA" id="ARBA00032988"/>
    </source>
</evidence>
<dbReference type="PANTHER" id="PTHR23200">
    <property type="entry name" value="METALLO-BETA-LACTAMASE DOMAIN-CONTAINING PROTEIN 1"/>
    <property type="match status" value="1"/>
</dbReference>
<evidence type="ECO:0000313" key="8">
    <source>
        <dbReference type="EMBL" id="KKL76422.1"/>
    </source>
</evidence>
<sequence length="204" mass="22376">MVHRWDIITIGNLSRNRYWGEGEDEPVRPVICTSTLITGADFHLIVDPSLADAERMAAELDRRAGLAPSQVDAVFITHPHGDHHAGLACFDEAKWLAAPEVADAINGSAKYDKQVEPAAPRILSAIDVIHTPGHTASHHSLRFDCDGLSVVVAGDAVMTRDFWRDRRGYFNSEDFSLATETMARLSGVADAVVPGHGNWFPVRR</sequence>
<evidence type="ECO:0000256" key="3">
    <source>
        <dbReference type="ARBA" id="ARBA00014856"/>
    </source>
</evidence>
<evidence type="ECO:0000256" key="6">
    <source>
        <dbReference type="ARBA" id="ARBA00045869"/>
    </source>
</evidence>
<comment type="subunit">
    <text evidence="2">Homodimer.</text>
</comment>
<dbReference type="InterPro" id="IPR036866">
    <property type="entry name" value="RibonucZ/Hydroxyglut_hydro"/>
</dbReference>
<dbReference type="AlphaFoldDB" id="A0A0F9HMN7"/>
<dbReference type="SMART" id="SM00849">
    <property type="entry name" value="Lactamase_B"/>
    <property type="match status" value="1"/>
</dbReference>
<dbReference type="EMBL" id="LAZR01024050">
    <property type="protein sequence ID" value="KKL76422.1"/>
    <property type="molecule type" value="Genomic_DNA"/>
</dbReference>
<organism evidence="8">
    <name type="scientific">marine sediment metagenome</name>
    <dbReference type="NCBI Taxonomy" id="412755"/>
    <lineage>
        <taxon>unclassified sequences</taxon>
        <taxon>metagenomes</taxon>
        <taxon>ecological metagenomes</taxon>
    </lineage>
</organism>
<dbReference type="PANTHER" id="PTHR23200:SF48">
    <property type="entry name" value="METALLO-BETA-LACTAMASE DOMAIN-CONTAINING PROTEIN 1"/>
    <property type="match status" value="1"/>
</dbReference>
<feature type="domain" description="Metallo-beta-lactamase" evidence="7">
    <location>
        <begin position="31"/>
        <end position="196"/>
    </location>
</feature>
<name>A0A0F9HMN7_9ZZZZ</name>
<evidence type="ECO:0000256" key="5">
    <source>
        <dbReference type="ARBA" id="ARBA00044690"/>
    </source>
</evidence>
<protein>
    <recommendedName>
        <fullName evidence="3">Metallo-beta-lactamase domain-containing protein 1</fullName>
    </recommendedName>
    <alternativeName>
        <fullName evidence="4">Endoribonuclease MBLAC1</fullName>
    </alternativeName>
</protein>
<dbReference type="SUPFAM" id="SSF56281">
    <property type="entry name" value="Metallo-hydrolase/oxidoreductase"/>
    <property type="match status" value="1"/>
</dbReference>
<proteinExistence type="predicted"/>
<dbReference type="GO" id="GO:0005829">
    <property type="term" value="C:cytosol"/>
    <property type="evidence" value="ECO:0007669"/>
    <property type="project" value="UniProtKB-SubCell"/>
</dbReference>
<comment type="function">
    <text evidence="6">Endoribonuclease that catalyzes the hydrolysis of histone-coding pre-mRNA 3'-end. Involved in histone pre-mRNA processing during the S-phase of the cell cycle, which is required for entering/progressing through S-phase. Cleaves histone pre-mRNA at a major and a minor cleavage site after the 5'-ACCCA-3' and the 5'-ACCCACA-3' sequence, respectively, and located downstream of the stem-loop. May require the presence of the HDE element located at the histone pre-RNA 3'-end to avoid non-specific cleavage.</text>
</comment>
<comment type="subcellular location">
    <subcellularLocation>
        <location evidence="1">Cytoplasm</location>
        <location evidence="1">Cytosol</location>
    </subcellularLocation>
</comment>
<accession>A0A0F9HMN7</accession>
<dbReference type="InterPro" id="IPR001279">
    <property type="entry name" value="Metallo-B-lactamas"/>
</dbReference>
<comment type="caution">
    <text evidence="8">The sequence shown here is derived from an EMBL/GenBank/DDBJ whole genome shotgun (WGS) entry which is preliminary data.</text>
</comment>
<evidence type="ECO:0000259" key="7">
    <source>
        <dbReference type="SMART" id="SM00849"/>
    </source>
</evidence>
<evidence type="ECO:0000256" key="2">
    <source>
        <dbReference type="ARBA" id="ARBA00011738"/>
    </source>
</evidence>
<dbReference type="InterPro" id="IPR039344">
    <property type="entry name" value="MBLAC1"/>
</dbReference>
<dbReference type="Pfam" id="PF00753">
    <property type="entry name" value="Lactamase_B"/>
    <property type="match status" value="1"/>
</dbReference>
<evidence type="ECO:0000256" key="1">
    <source>
        <dbReference type="ARBA" id="ARBA00004514"/>
    </source>
</evidence>
<comment type="catalytic activity">
    <reaction evidence="5">
        <text>a ribonucleotidyl-ribonucleotide-RNA + H2O = a 3'-end ribonucleotide-RNA + a 5'-end 5'-phospho-ribonucleoside-RNA + H(+)</text>
        <dbReference type="Rhea" id="RHEA:68096"/>
        <dbReference type="Rhea" id="RHEA-COMP:15179"/>
        <dbReference type="Rhea" id="RHEA-COMP:17355"/>
        <dbReference type="Rhea" id="RHEA-COMP:17428"/>
        <dbReference type="ChEBI" id="CHEBI:15377"/>
        <dbReference type="ChEBI" id="CHEBI:15378"/>
        <dbReference type="ChEBI" id="CHEBI:74896"/>
        <dbReference type="ChEBI" id="CHEBI:138282"/>
        <dbReference type="ChEBI" id="CHEBI:173118"/>
    </reaction>
    <physiologicalReaction direction="left-to-right" evidence="5">
        <dbReference type="Rhea" id="RHEA:68097"/>
    </physiologicalReaction>
</comment>